<reference evidence="7 8" key="1">
    <citation type="submission" date="2016-07" db="EMBL/GenBank/DDBJ databases">
        <title>Pervasive Adenine N6-methylation of Active Genes in Fungi.</title>
        <authorList>
            <consortium name="DOE Joint Genome Institute"/>
            <person name="Mondo S.J."/>
            <person name="Dannebaum R.O."/>
            <person name="Kuo R.C."/>
            <person name="Labutti K."/>
            <person name="Haridas S."/>
            <person name="Kuo A."/>
            <person name="Salamov A."/>
            <person name="Ahrendt S.R."/>
            <person name="Lipzen A."/>
            <person name="Sullivan W."/>
            <person name="Andreopoulos W.B."/>
            <person name="Clum A."/>
            <person name="Lindquist E."/>
            <person name="Daum C."/>
            <person name="Ramamoorthy G.K."/>
            <person name="Gryganskyi A."/>
            <person name="Culley D."/>
            <person name="Magnuson J.K."/>
            <person name="James T.Y."/>
            <person name="O'Malley M.A."/>
            <person name="Stajich J.E."/>
            <person name="Spatafora J.W."/>
            <person name="Visel A."/>
            <person name="Grigoriev I.V."/>
        </authorList>
    </citation>
    <scope>NUCLEOTIDE SEQUENCE [LARGE SCALE GENOMIC DNA]</scope>
    <source>
        <strain evidence="7 8">NRRL 3301</strain>
    </source>
</reference>
<dbReference type="InterPro" id="IPR013083">
    <property type="entry name" value="Znf_RING/FYVE/PHD"/>
</dbReference>
<dbReference type="PANTHER" id="PTHR23164">
    <property type="entry name" value="EARLY ENDOSOME ANTIGEN 1"/>
    <property type="match status" value="1"/>
</dbReference>
<protein>
    <submittedName>
        <fullName evidence="7">FYVE-domain-containing protein</fullName>
    </submittedName>
</protein>
<keyword evidence="3" id="KW-0862">Zinc</keyword>
<keyword evidence="2 4" id="KW-0863">Zinc-finger</keyword>
<feature type="domain" description="FYVE-type" evidence="6">
    <location>
        <begin position="310"/>
        <end position="374"/>
    </location>
</feature>
<dbReference type="Pfam" id="PF01363">
    <property type="entry name" value="FYVE"/>
    <property type="match status" value="2"/>
</dbReference>
<organism evidence="7 8">
    <name type="scientific">Hesseltinella vesiculosa</name>
    <dbReference type="NCBI Taxonomy" id="101127"/>
    <lineage>
        <taxon>Eukaryota</taxon>
        <taxon>Fungi</taxon>
        <taxon>Fungi incertae sedis</taxon>
        <taxon>Mucoromycota</taxon>
        <taxon>Mucoromycotina</taxon>
        <taxon>Mucoromycetes</taxon>
        <taxon>Mucorales</taxon>
        <taxon>Cunninghamellaceae</taxon>
        <taxon>Hesseltinella</taxon>
    </lineage>
</organism>
<dbReference type="PANTHER" id="PTHR23164:SF30">
    <property type="entry name" value="EARLY ENDOSOME ANTIGEN 1"/>
    <property type="match status" value="1"/>
</dbReference>
<dbReference type="OrthoDB" id="166134at2759"/>
<sequence>MPYNYEDYVPVDGISCPICQLPCPSLHQLNFHLDASHNEEDTKGALLSWFKQAQRKVQTTLKSTSPTGTQPNTNGSSSLSFKPFADTSFLAHFQQLSQAQPNYFVCESERHLDTISRHHWQQESSQGNDRCSIRGCAKPLGKGGHGKQHCRRCGKLFCDDHTQYEVKLAHDGQYDADHGTWSKVCMDCYQGRPGYTEREGTMRSHSAMFLQRRAKTIDQVYLETNRLEKRLEKLARLHFSTDMGHALNGSRDRSFSRFVERADSPSSSNLSISSGTLSPRSSLGSNTNSILSMKLKYRDGEQSITKWQDDKSIKKCPLCSSIFSMTNRKHHCRLCGRVVCGASYCSSMIPLYLNMSSGDYDEEPVGDTRACQECKRATFRRKHSVENSSRILPIFQLYQRLAATRDTIEKLLPTFHNMMLTLEQDKILPGQEAYKRAGLVRKSLLDNFALYDTLVKSIKSLPAQSASMNRLQSNICTAANIYLQRNMLPLQMLPRILKPSPSSASPKSAAAKKDHDRVIQLQAFKEQYVQVQSFIQEAKRNRKYDDVKSLTISLQDLHDEILHLERHNPAT</sequence>
<dbReference type="CDD" id="cd15737">
    <property type="entry name" value="FYVE2_Vac1p_like"/>
    <property type="match status" value="1"/>
</dbReference>
<keyword evidence="8" id="KW-1185">Reference proteome</keyword>
<gene>
    <name evidence="7" type="ORF">DM01DRAFT_1326045</name>
</gene>
<evidence type="ECO:0000259" key="6">
    <source>
        <dbReference type="PROSITE" id="PS50178"/>
    </source>
</evidence>
<dbReference type="Gene3D" id="4.10.860.20">
    <property type="entry name" value="Rabenosyn, Rab binding domain"/>
    <property type="match status" value="1"/>
</dbReference>
<dbReference type="SMART" id="SM00064">
    <property type="entry name" value="FYVE"/>
    <property type="match status" value="2"/>
</dbReference>
<comment type="caution">
    <text evidence="7">The sequence shown here is derived from an EMBL/GenBank/DDBJ whole genome shotgun (WGS) entry which is preliminary data.</text>
</comment>
<dbReference type="InterPro" id="IPR000306">
    <property type="entry name" value="Znf_FYVE"/>
</dbReference>
<dbReference type="AlphaFoldDB" id="A0A1X2G9Y1"/>
<dbReference type="Gene3D" id="3.30.40.10">
    <property type="entry name" value="Zinc/RING finger domain, C3HC4 (zinc finger)"/>
    <property type="match status" value="2"/>
</dbReference>
<evidence type="ECO:0000256" key="2">
    <source>
        <dbReference type="ARBA" id="ARBA00022771"/>
    </source>
</evidence>
<evidence type="ECO:0000256" key="4">
    <source>
        <dbReference type="PROSITE-ProRule" id="PRU00091"/>
    </source>
</evidence>
<evidence type="ECO:0000256" key="1">
    <source>
        <dbReference type="ARBA" id="ARBA00022723"/>
    </source>
</evidence>
<dbReference type="Pfam" id="PF11464">
    <property type="entry name" value="Rbsn"/>
    <property type="match status" value="1"/>
</dbReference>
<dbReference type="PROSITE" id="PS50178">
    <property type="entry name" value="ZF_FYVE"/>
    <property type="match status" value="2"/>
</dbReference>
<name>A0A1X2G9Y1_9FUNG</name>
<accession>A0A1X2G9Y1</accession>
<dbReference type="Proteomes" id="UP000242146">
    <property type="component" value="Unassembled WGS sequence"/>
</dbReference>
<evidence type="ECO:0000256" key="3">
    <source>
        <dbReference type="ARBA" id="ARBA00022833"/>
    </source>
</evidence>
<dbReference type="InterPro" id="IPR036531">
    <property type="entry name" value="Rbsn_Rab-bd_sf"/>
</dbReference>
<dbReference type="InterPro" id="IPR011011">
    <property type="entry name" value="Znf_FYVE_PHD"/>
</dbReference>
<dbReference type="InterPro" id="IPR017455">
    <property type="entry name" value="Znf_FYVE-rel"/>
</dbReference>
<keyword evidence="1" id="KW-0479">Metal-binding</keyword>
<feature type="domain" description="FYVE-type" evidence="6">
    <location>
        <begin position="136"/>
        <end position="193"/>
    </location>
</feature>
<proteinExistence type="predicted"/>
<feature type="region of interest" description="Disordered" evidence="5">
    <location>
        <begin position="263"/>
        <end position="286"/>
    </location>
</feature>
<feature type="region of interest" description="Disordered" evidence="5">
    <location>
        <begin position="58"/>
        <end position="77"/>
    </location>
</feature>
<dbReference type="GO" id="GO:0008270">
    <property type="term" value="F:zinc ion binding"/>
    <property type="evidence" value="ECO:0007669"/>
    <property type="project" value="UniProtKB-KW"/>
</dbReference>
<dbReference type="InterPro" id="IPR021565">
    <property type="entry name" value="Rbsn_Rab-bd"/>
</dbReference>
<dbReference type="STRING" id="101127.A0A1X2G9Y1"/>
<dbReference type="SUPFAM" id="SSF57903">
    <property type="entry name" value="FYVE/PHD zinc finger"/>
    <property type="match status" value="2"/>
</dbReference>
<dbReference type="EMBL" id="MCGT01000028">
    <property type="protein sequence ID" value="ORX48793.1"/>
    <property type="molecule type" value="Genomic_DNA"/>
</dbReference>
<evidence type="ECO:0000313" key="7">
    <source>
        <dbReference type="EMBL" id="ORX48793.1"/>
    </source>
</evidence>
<evidence type="ECO:0000313" key="8">
    <source>
        <dbReference type="Proteomes" id="UP000242146"/>
    </source>
</evidence>
<dbReference type="SUPFAM" id="SSF140125">
    <property type="entry name" value="Rabenosyn-5 Rab-binding domain-like"/>
    <property type="match status" value="1"/>
</dbReference>
<feature type="compositionally biased region" description="Low complexity" evidence="5">
    <location>
        <begin position="264"/>
        <end position="278"/>
    </location>
</feature>
<evidence type="ECO:0000256" key="5">
    <source>
        <dbReference type="SAM" id="MobiDB-lite"/>
    </source>
</evidence>